<evidence type="ECO:0000313" key="2">
    <source>
        <dbReference type="Proteomes" id="UP000664534"/>
    </source>
</evidence>
<sequence length="246" mass="26747">MRLSWPTVTAGLLLALSSPTFQVHILLEWWRLEFRGKVQAECPDIPPGECCKPHEDAVPSLEGIAAGGTTFYNLYANQLAAGWGGTGPNHEDIPNCVGIPILRIFGPQGLPGSFSGDFYLPSSSTSDVRAGEPHEIVFAASWIDLRTRFPPNSADSLYLQWQGVQGAVWGKNTWSAASNGVPFPKRDGTERLNGWAQHGTAYISTPSRWRYPSVYGVNGTNYTDPGNGSYVSGDGRILNLTSFTAW</sequence>
<dbReference type="Proteomes" id="UP000664534">
    <property type="component" value="Unassembled WGS sequence"/>
</dbReference>
<reference evidence="1" key="1">
    <citation type="submission" date="2021-03" db="EMBL/GenBank/DDBJ databases">
        <authorList>
            <person name="Tagirdzhanova G."/>
        </authorList>
    </citation>
    <scope>NUCLEOTIDE SEQUENCE</scope>
</reference>
<dbReference type="EMBL" id="CAJPDT010000153">
    <property type="protein sequence ID" value="CAF9941648.1"/>
    <property type="molecule type" value="Genomic_DNA"/>
</dbReference>
<gene>
    <name evidence="1" type="ORF">IMSHALPRED_002830</name>
</gene>
<accession>A0A8H3J721</accession>
<keyword evidence="2" id="KW-1185">Reference proteome</keyword>
<name>A0A8H3J721_9LECA</name>
<organism evidence="1 2">
    <name type="scientific">Imshaugia aleurites</name>
    <dbReference type="NCBI Taxonomy" id="172621"/>
    <lineage>
        <taxon>Eukaryota</taxon>
        <taxon>Fungi</taxon>
        <taxon>Dikarya</taxon>
        <taxon>Ascomycota</taxon>
        <taxon>Pezizomycotina</taxon>
        <taxon>Lecanoromycetes</taxon>
        <taxon>OSLEUM clade</taxon>
        <taxon>Lecanoromycetidae</taxon>
        <taxon>Lecanorales</taxon>
        <taxon>Lecanorineae</taxon>
        <taxon>Parmeliaceae</taxon>
        <taxon>Imshaugia</taxon>
    </lineage>
</organism>
<comment type="caution">
    <text evidence="1">The sequence shown here is derived from an EMBL/GenBank/DDBJ whole genome shotgun (WGS) entry which is preliminary data.</text>
</comment>
<dbReference type="AlphaFoldDB" id="A0A8H3J721"/>
<proteinExistence type="predicted"/>
<evidence type="ECO:0000313" key="1">
    <source>
        <dbReference type="EMBL" id="CAF9941648.1"/>
    </source>
</evidence>
<dbReference type="OrthoDB" id="5334460at2759"/>
<protein>
    <submittedName>
        <fullName evidence="1">Uncharacterized protein</fullName>
    </submittedName>
</protein>